<feature type="domain" description="Tyrosine-protein phosphatase" evidence="4">
    <location>
        <begin position="1"/>
        <end position="89"/>
    </location>
</feature>
<dbReference type="AlphaFoldDB" id="T1GX44"/>
<reference evidence="6" key="2">
    <citation type="submission" date="2015-06" db="UniProtKB">
        <authorList>
            <consortium name="EnsemblMetazoa"/>
        </authorList>
    </citation>
    <scope>IDENTIFICATION</scope>
</reference>
<evidence type="ECO:0000256" key="1">
    <source>
        <dbReference type="ARBA" id="ARBA00022801"/>
    </source>
</evidence>
<name>T1GX44_MEGSC</name>
<feature type="region of interest" description="Disordered" evidence="3">
    <location>
        <begin position="95"/>
        <end position="119"/>
    </location>
</feature>
<dbReference type="GO" id="GO:0004721">
    <property type="term" value="F:phosphoprotein phosphatase activity"/>
    <property type="evidence" value="ECO:0007669"/>
    <property type="project" value="UniProtKB-KW"/>
</dbReference>
<keyword evidence="7" id="KW-1185">Reference proteome</keyword>
<evidence type="ECO:0000259" key="5">
    <source>
        <dbReference type="PROSITE" id="PS50056"/>
    </source>
</evidence>
<dbReference type="PANTHER" id="PTHR45864">
    <property type="entry name" value="SLINGSHOT PROTEIN PHOSPHATASE HOMOLOG"/>
    <property type="match status" value="1"/>
</dbReference>
<evidence type="ECO:0000259" key="4">
    <source>
        <dbReference type="PROSITE" id="PS50054"/>
    </source>
</evidence>
<dbReference type="PROSITE" id="PS50054">
    <property type="entry name" value="TYR_PHOSPHATASE_DUAL"/>
    <property type="match status" value="1"/>
</dbReference>
<keyword evidence="2" id="KW-0904">Protein phosphatase</keyword>
<evidence type="ECO:0000256" key="2">
    <source>
        <dbReference type="ARBA" id="ARBA00022912"/>
    </source>
</evidence>
<dbReference type="InterPro" id="IPR020422">
    <property type="entry name" value="TYR_PHOSPHATASE_DUAL_dom"/>
</dbReference>
<dbReference type="SUPFAM" id="SSF52799">
    <property type="entry name" value="(Phosphotyrosine protein) phosphatases II"/>
    <property type="match status" value="1"/>
</dbReference>
<dbReference type="Pfam" id="PF00782">
    <property type="entry name" value="DSPc"/>
    <property type="match status" value="1"/>
</dbReference>
<evidence type="ECO:0000313" key="7">
    <source>
        <dbReference type="Proteomes" id="UP000015102"/>
    </source>
</evidence>
<dbReference type="InterPro" id="IPR000340">
    <property type="entry name" value="Dual-sp_phosphatase_cat-dom"/>
</dbReference>
<proteinExistence type="predicted"/>
<dbReference type="GO" id="GO:0003779">
    <property type="term" value="F:actin binding"/>
    <property type="evidence" value="ECO:0007669"/>
    <property type="project" value="InterPro"/>
</dbReference>
<accession>T1GX44</accession>
<dbReference type="EMBL" id="CAQQ02094719">
    <property type="status" value="NOT_ANNOTATED_CDS"/>
    <property type="molecule type" value="Genomic_DNA"/>
</dbReference>
<dbReference type="Gene3D" id="3.90.190.10">
    <property type="entry name" value="Protein tyrosine phosphatase superfamily"/>
    <property type="match status" value="1"/>
</dbReference>
<dbReference type="PANTHER" id="PTHR45864:SF2">
    <property type="entry name" value="PROTEIN PHOSPHATASE SLINGSHOT"/>
    <property type="match status" value="1"/>
</dbReference>
<dbReference type="PROSITE" id="PS50056">
    <property type="entry name" value="TYR_PHOSPHATASE_2"/>
    <property type="match status" value="1"/>
</dbReference>
<dbReference type="PROSITE" id="PS00383">
    <property type="entry name" value="TYR_PHOSPHATASE_1"/>
    <property type="match status" value="1"/>
</dbReference>
<dbReference type="InterPro" id="IPR029021">
    <property type="entry name" value="Prot-tyrosine_phosphatase-like"/>
</dbReference>
<dbReference type="InterPro" id="IPR016130">
    <property type="entry name" value="Tyr_Pase_AS"/>
</dbReference>
<dbReference type="HOGENOM" id="CLU_1318293_0_0_1"/>
<keyword evidence="1" id="KW-0378">Hydrolase</keyword>
<reference evidence="7" key="1">
    <citation type="submission" date="2013-02" db="EMBL/GenBank/DDBJ databases">
        <authorList>
            <person name="Hughes D."/>
        </authorList>
    </citation>
    <scope>NUCLEOTIDE SEQUENCE</scope>
    <source>
        <strain>Durham</strain>
        <strain evidence="7">NC isolate 2 -- Noor lab</strain>
    </source>
</reference>
<organism evidence="6 7">
    <name type="scientific">Megaselia scalaris</name>
    <name type="common">Humpbacked fly</name>
    <name type="synonym">Phora scalaris</name>
    <dbReference type="NCBI Taxonomy" id="36166"/>
    <lineage>
        <taxon>Eukaryota</taxon>
        <taxon>Metazoa</taxon>
        <taxon>Ecdysozoa</taxon>
        <taxon>Arthropoda</taxon>
        <taxon>Hexapoda</taxon>
        <taxon>Insecta</taxon>
        <taxon>Pterygota</taxon>
        <taxon>Neoptera</taxon>
        <taxon>Endopterygota</taxon>
        <taxon>Diptera</taxon>
        <taxon>Brachycera</taxon>
        <taxon>Muscomorpha</taxon>
        <taxon>Platypezoidea</taxon>
        <taxon>Phoridae</taxon>
        <taxon>Megaseliini</taxon>
        <taxon>Megaselia</taxon>
    </lineage>
</organism>
<evidence type="ECO:0000256" key="3">
    <source>
        <dbReference type="SAM" id="MobiDB-lite"/>
    </source>
</evidence>
<evidence type="ECO:0008006" key="8">
    <source>
        <dbReference type="Google" id="ProtNLM"/>
    </source>
</evidence>
<dbReference type="InterPro" id="IPR000387">
    <property type="entry name" value="Tyr_Pase_dom"/>
</dbReference>
<dbReference type="STRING" id="36166.T1GX44"/>
<dbReference type="Proteomes" id="UP000015102">
    <property type="component" value="Unassembled WGS sequence"/>
</dbReference>
<protein>
    <recommendedName>
        <fullName evidence="8">Tyrosine-protein phosphatase domain-containing protein</fullName>
    </recommendedName>
</protein>
<dbReference type="SMART" id="SM00195">
    <property type="entry name" value="DSPc"/>
    <property type="match status" value="1"/>
</dbReference>
<dbReference type="GO" id="GO:0030837">
    <property type="term" value="P:negative regulation of actin filament polymerization"/>
    <property type="evidence" value="ECO:0007669"/>
    <property type="project" value="InterPro"/>
</dbReference>
<feature type="domain" description="Tyrosine specific protein phosphatases" evidence="5">
    <location>
        <begin position="6"/>
        <end position="67"/>
    </location>
</feature>
<sequence length="209" mass="23759">YDDDKTNLLKYWDNTYKYITRAKSEGSKVLVHCKMGVSRSASVVIAYAMKAYNWDFHNALDHVKRQRSCIKPNKNFMSQLETYNGMLDAMKNKDKLQRSKSETNLKSNANTKDARLLPGSEPTPLIQALNASQNQQAKAVRANSMSPKRSFSDNSIIVKQQSQSLESLTTPVIINEQKNVRYPGSNGQNYSVTQNQILEIQKPGEYHHL</sequence>
<dbReference type="EnsemblMetazoa" id="MESCA008384-RA">
    <property type="protein sequence ID" value="MESCA008384-PA"/>
    <property type="gene ID" value="MESCA008384"/>
</dbReference>
<dbReference type="InterPro" id="IPR043587">
    <property type="entry name" value="Phosphatase_SSH-like"/>
</dbReference>
<evidence type="ECO:0000313" key="6">
    <source>
        <dbReference type="EnsemblMetazoa" id="MESCA008384-PA"/>
    </source>
</evidence>